<dbReference type="NCBIfam" id="NF009150">
    <property type="entry name" value="PRK12497.1-3"/>
    <property type="match status" value="1"/>
</dbReference>
<accession>A0A430JCA3</accession>
<dbReference type="HAMAP" id="MF_00048">
    <property type="entry name" value="UPF0102"/>
    <property type="match status" value="1"/>
</dbReference>
<comment type="similarity">
    <text evidence="1 2">Belongs to the UPF0102 family.</text>
</comment>
<dbReference type="PANTHER" id="PTHR34039">
    <property type="entry name" value="UPF0102 PROTEIN YRAN"/>
    <property type="match status" value="1"/>
</dbReference>
<dbReference type="NCBIfam" id="TIGR00252">
    <property type="entry name" value="YraN family protein"/>
    <property type="match status" value="1"/>
</dbReference>
<dbReference type="EMBL" id="RXHU01000045">
    <property type="protein sequence ID" value="RTE08682.1"/>
    <property type="molecule type" value="Genomic_DNA"/>
</dbReference>
<dbReference type="OrthoDB" id="9802516at2"/>
<dbReference type="CDD" id="cd20736">
    <property type="entry name" value="PoNe_Nuclease"/>
    <property type="match status" value="1"/>
</dbReference>
<dbReference type="NCBIfam" id="NF009154">
    <property type="entry name" value="PRK12497.3-3"/>
    <property type="match status" value="1"/>
</dbReference>
<proteinExistence type="inferred from homology"/>
<organism evidence="3 4">
    <name type="scientific">Paenibacillus whitsoniae</name>
    <dbReference type="NCBI Taxonomy" id="2496558"/>
    <lineage>
        <taxon>Bacteria</taxon>
        <taxon>Bacillati</taxon>
        <taxon>Bacillota</taxon>
        <taxon>Bacilli</taxon>
        <taxon>Bacillales</taxon>
        <taxon>Paenibacillaceae</taxon>
        <taxon>Paenibacillus</taxon>
    </lineage>
</organism>
<gene>
    <name evidence="3" type="ORF">EJQ19_16105</name>
</gene>
<dbReference type="AlphaFoldDB" id="A0A430JCA3"/>
<dbReference type="Pfam" id="PF02021">
    <property type="entry name" value="UPF0102"/>
    <property type="match status" value="1"/>
</dbReference>
<dbReference type="Proteomes" id="UP000276128">
    <property type="component" value="Unassembled WGS sequence"/>
</dbReference>
<evidence type="ECO:0000256" key="1">
    <source>
        <dbReference type="ARBA" id="ARBA00006738"/>
    </source>
</evidence>
<comment type="caution">
    <text evidence="3">The sequence shown here is derived from an EMBL/GenBank/DDBJ whole genome shotgun (WGS) entry which is preliminary data.</text>
</comment>
<dbReference type="InterPro" id="IPR011856">
    <property type="entry name" value="tRNA_endonuc-like_dom_sf"/>
</dbReference>
<name>A0A430JCA3_9BACL</name>
<dbReference type="InterPro" id="IPR003509">
    <property type="entry name" value="UPF0102_YraN-like"/>
</dbReference>
<sequence length="124" mass="14288">MTNTKNDRRTLGNLGEAMAAVYLQEHGCQIVAANWRCRSGEIDLIALEQQTLLFVEVRTRRATGRFGSAAESVDFRKQTKVRETAQMYLHYKRQYECPIRFDVVTVEFFADKEEPVLTHIKGAF</sequence>
<dbReference type="GO" id="GO:0003676">
    <property type="term" value="F:nucleic acid binding"/>
    <property type="evidence" value="ECO:0007669"/>
    <property type="project" value="InterPro"/>
</dbReference>
<evidence type="ECO:0000313" key="3">
    <source>
        <dbReference type="EMBL" id="RTE08682.1"/>
    </source>
</evidence>
<keyword evidence="4" id="KW-1185">Reference proteome</keyword>
<reference evidence="3 4" key="1">
    <citation type="submission" date="2018-12" db="EMBL/GenBank/DDBJ databases">
        <title>Bacillus ochoae sp. nov., Paenibacillus whitsoniae sp. nov., Paenibacillus spiritus sp. nov. Isolated from the Mars Exploration Rover during spacecraft assembly.</title>
        <authorList>
            <person name="Seuylemezian A."/>
            <person name="Vaishampayan P."/>
        </authorList>
    </citation>
    <scope>NUCLEOTIDE SEQUENCE [LARGE SCALE GENOMIC DNA]</scope>
    <source>
        <strain evidence="3 4">MER 54</strain>
    </source>
</reference>
<dbReference type="PANTHER" id="PTHR34039:SF1">
    <property type="entry name" value="UPF0102 PROTEIN YRAN"/>
    <property type="match status" value="1"/>
</dbReference>
<evidence type="ECO:0000313" key="4">
    <source>
        <dbReference type="Proteomes" id="UP000276128"/>
    </source>
</evidence>
<dbReference type="SUPFAM" id="SSF52980">
    <property type="entry name" value="Restriction endonuclease-like"/>
    <property type="match status" value="1"/>
</dbReference>
<dbReference type="Gene3D" id="3.40.1350.10">
    <property type="match status" value="1"/>
</dbReference>
<dbReference type="InterPro" id="IPR011335">
    <property type="entry name" value="Restrct_endonuc-II-like"/>
</dbReference>
<dbReference type="RefSeq" id="WP_126142268.1">
    <property type="nucleotide sequence ID" value="NZ_RXHU01000045.1"/>
</dbReference>
<evidence type="ECO:0000256" key="2">
    <source>
        <dbReference type="HAMAP-Rule" id="MF_00048"/>
    </source>
</evidence>
<protein>
    <recommendedName>
        <fullName evidence="2">UPF0102 protein EJQ19_16105</fullName>
    </recommendedName>
</protein>